<dbReference type="InterPro" id="IPR037171">
    <property type="entry name" value="NagB/RpiA_transferase-like"/>
</dbReference>
<dbReference type="Proteomes" id="UP001592530">
    <property type="component" value="Unassembled WGS sequence"/>
</dbReference>
<evidence type="ECO:0000313" key="3">
    <source>
        <dbReference type="EMBL" id="MFC1411507.1"/>
    </source>
</evidence>
<evidence type="ECO:0000313" key="4">
    <source>
        <dbReference type="EMBL" id="MFC1432545.1"/>
    </source>
</evidence>
<dbReference type="InterPro" id="IPR006148">
    <property type="entry name" value="Glc/Gal-6P_isomerase"/>
</dbReference>
<evidence type="ECO:0000256" key="1">
    <source>
        <dbReference type="ARBA" id="ARBA00023277"/>
    </source>
</evidence>
<dbReference type="EMBL" id="JBHEZY010000006">
    <property type="protein sequence ID" value="MFC1432545.1"/>
    <property type="molecule type" value="Genomic_DNA"/>
</dbReference>
<dbReference type="Gene3D" id="3.40.50.1360">
    <property type="match status" value="1"/>
</dbReference>
<protein>
    <submittedName>
        <fullName evidence="3">Glucosamine-6-phosphate deaminase</fullName>
    </submittedName>
</protein>
<dbReference type="SUPFAM" id="SSF100950">
    <property type="entry name" value="NagB/RpiA/CoA transferase-like"/>
    <property type="match status" value="1"/>
</dbReference>
<dbReference type="Pfam" id="PF01182">
    <property type="entry name" value="Glucosamine_iso"/>
    <property type="match status" value="1"/>
</dbReference>
<keyword evidence="6" id="KW-1185">Reference proteome</keyword>
<keyword evidence="1" id="KW-0119">Carbohydrate metabolism</keyword>
<dbReference type="PANTHER" id="PTHR11280:SF6">
    <property type="entry name" value="GLUCOSAMINE-6-PHOSPHATE ISOMERASE NAGB"/>
    <property type="match status" value="1"/>
</dbReference>
<dbReference type="RefSeq" id="WP_380511273.1">
    <property type="nucleotide sequence ID" value="NZ_JBHEZX010000008.1"/>
</dbReference>
<feature type="domain" description="Glucosamine/galactosamine-6-phosphate isomerase" evidence="2">
    <location>
        <begin position="13"/>
        <end position="232"/>
    </location>
</feature>
<sequence length="258" mass="27721">MTGSTLAPQVHQDRGALGRAAAAAVAEAMRERLAGQARLRMVFAAAPSQREMLTALAGQPGLDWSRVTAFHMDEYLGLAPDAPQRFGRWLRDALFDRVPLGRIRLIEPGPDPERTARDYAAELAAEPVDLVCLGIGENGHLAFNDPPVADFADPLDVKVVELDQPCRRQQVADGCFAALDQVPRRAITLTVPRLLAADRLFCVVPGARKREAVRQALLGPIGPHCPASALREHPDCLLFLDRDSAAGLPAGLPAGGRP</sequence>
<name>A0ABV6VCS9_9ACTN</name>
<dbReference type="CDD" id="cd01399">
    <property type="entry name" value="GlcN6P_deaminase"/>
    <property type="match status" value="1"/>
</dbReference>
<reference evidence="5 6" key="1">
    <citation type="submission" date="2024-09" db="EMBL/GenBank/DDBJ databases">
        <authorList>
            <person name="Lee S.D."/>
        </authorList>
    </citation>
    <scope>NUCLEOTIDE SEQUENCE [LARGE SCALE GENOMIC DNA]</scope>
    <source>
        <strain evidence="3 6">N1-1</strain>
        <strain evidence="4 5">N1-3</strain>
    </source>
</reference>
<accession>A0ABV6VCS9</accession>
<dbReference type="EMBL" id="JBHEZX010000008">
    <property type="protein sequence ID" value="MFC1411507.1"/>
    <property type="molecule type" value="Genomic_DNA"/>
</dbReference>
<dbReference type="InterPro" id="IPR004547">
    <property type="entry name" value="Glucosamine6P_isomerase"/>
</dbReference>
<evidence type="ECO:0000313" key="5">
    <source>
        <dbReference type="Proteomes" id="UP001592530"/>
    </source>
</evidence>
<dbReference type="Proteomes" id="UP001592582">
    <property type="component" value="Unassembled WGS sequence"/>
</dbReference>
<evidence type="ECO:0000313" key="6">
    <source>
        <dbReference type="Proteomes" id="UP001592582"/>
    </source>
</evidence>
<comment type="caution">
    <text evidence="3">The sequence shown here is derived from an EMBL/GenBank/DDBJ whole genome shotgun (WGS) entry which is preliminary data.</text>
</comment>
<gene>
    <name evidence="4" type="ORF">ACEZDB_18010</name>
    <name evidence="3" type="ORF">ACEZDG_19765</name>
</gene>
<dbReference type="PANTHER" id="PTHR11280">
    <property type="entry name" value="GLUCOSAMINE-6-PHOSPHATE ISOMERASE"/>
    <property type="match status" value="1"/>
</dbReference>
<organism evidence="3 6">
    <name type="scientific">Streptacidiphilus alkalitolerans</name>
    <dbReference type="NCBI Taxonomy" id="3342712"/>
    <lineage>
        <taxon>Bacteria</taxon>
        <taxon>Bacillati</taxon>
        <taxon>Actinomycetota</taxon>
        <taxon>Actinomycetes</taxon>
        <taxon>Kitasatosporales</taxon>
        <taxon>Streptomycetaceae</taxon>
        <taxon>Streptacidiphilus</taxon>
    </lineage>
</organism>
<evidence type="ECO:0000259" key="2">
    <source>
        <dbReference type="Pfam" id="PF01182"/>
    </source>
</evidence>
<proteinExistence type="predicted"/>